<evidence type="ECO:0000313" key="12">
    <source>
        <dbReference type="EMBL" id="VDK80150.1"/>
    </source>
</evidence>
<keyword evidence="4" id="KW-0227">DNA damage</keyword>
<dbReference type="PROSITE" id="PS50089">
    <property type="entry name" value="ZF_RING_2"/>
    <property type="match status" value="1"/>
</dbReference>
<dbReference type="PROSITE" id="PS00518">
    <property type="entry name" value="ZF_RING_1"/>
    <property type="match status" value="1"/>
</dbReference>
<keyword evidence="5 10" id="KW-0863">Zinc-finger</keyword>
<evidence type="ECO:0000256" key="6">
    <source>
        <dbReference type="ARBA" id="ARBA00022833"/>
    </source>
</evidence>
<evidence type="ECO:0000313" key="13">
    <source>
        <dbReference type="Proteomes" id="UP000277928"/>
    </source>
</evidence>
<dbReference type="InterPro" id="IPR031099">
    <property type="entry name" value="BRCA1-associated"/>
</dbReference>
<keyword evidence="7" id="KW-0234">DNA repair</keyword>
<keyword evidence="3" id="KW-0677">Repeat</keyword>
<keyword evidence="9" id="KW-0131">Cell cycle</keyword>
<dbReference type="GO" id="GO:0045944">
    <property type="term" value="P:positive regulation of transcription by RNA polymerase II"/>
    <property type="evidence" value="ECO:0007669"/>
    <property type="project" value="TreeGrafter"/>
</dbReference>
<dbReference type="Pfam" id="PF00097">
    <property type="entry name" value="zf-C3HC4"/>
    <property type="match status" value="1"/>
</dbReference>
<dbReference type="PANTHER" id="PTHR13763:SF0">
    <property type="entry name" value="BREAST CANCER TYPE 1 SUSCEPTIBILITY PROTEIN"/>
    <property type="match status" value="1"/>
</dbReference>
<name>A0A3P6TLZ5_LITSI</name>
<dbReference type="GO" id="GO:0004842">
    <property type="term" value="F:ubiquitin-protein transferase activity"/>
    <property type="evidence" value="ECO:0007669"/>
    <property type="project" value="TreeGrafter"/>
</dbReference>
<dbReference type="EMBL" id="UYRX01000324">
    <property type="protein sequence ID" value="VDK80150.1"/>
    <property type="molecule type" value="Genomic_DNA"/>
</dbReference>
<reference evidence="12 13" key="1">
    <citation type="submission" date="2018-08" db="EMBL/GenBank/DDBJ databases">
        <authorList>
            <person name="Laetsch R D."/>
            <person name="Stevens L."/>
            <person name="Kumar S."/>
            <person name="Blaxter L. M."/>
        </authorList>
    </citation>
    <scope>NUCLEOTIDE SEQUENCE [LARGE SCALE GENOMIC DNA]</scope>
</reference>
<dbReference type="AlphaFoldDB" id="A0A3P6TLZ5"/>
<dbReference type="InterPro" id="IPR013083">
    <property type="entry name" value="Znf_RING/FYVE/PHD"/>
</dbReference>
<dbReference type="Gene3D" id="3.30.40.10">
    <property type="entry name" value="Zinc/RING finger domain, C3HC4 (zinc finger)"/>
    <property type="match status" value="1"/>
</dbReference>
<evidence type="ECO:0000256" key="4">
    <source>
        <dbReference type="ARBA" id="ARBA00022763"/>
    </source>
</evidence>
<proteinExistence type="predicted"/>
<evidence type="ECO:0000256" key="3">
    <source>
        <dbReference type="ARBA" id="ARBA00022737"/>
    </source>
</evidence>
<dbReference type="STRING" id="42156.A0A3P6TLZ5"/>
<evidence type="ECO:0000256" key="1">
    <source>
        <dbReference type="ARBA" id="ARBA00004123"/>
    </source>
</evidence>
<dbReference type="PANTHER" id="PTHR13763">
    <property type="entry name" value="BREAST CANCER TYPE 1 SUSCEPTIBILITY PROTEIN BRCA1"/>
    <property type="match status" value="1"/>
</dbReference>
<dbReference type="GO" id="GO:0008270">
    <property type="term" value="F:zinc ion binding"/>
    <property type="evidence" value="ECO:0007669"/>
    <property type="project" value="UniProtKB-KW"/>
</dbReference>
<comment type="subcellular location">
    <subcellularLocation>
        <location evidence="1">Nucleus</location>
    </subcellularLocation>
</comment>
<organism evidence="12 13">
    <name type="scientific">Litomosoides sigmodontis</name>
    <name type="common">Filarial nematode worm</name>
    <dbReference type="NCBI Taxonomy" id="42156"/>
    <lineage>
        <taxon>Eukaryota</taxon>
        <taxon>Metazoa</taxon>
        <taxon>Ecdysozoa</taxon>
        <taxon>Nematoda</taxon>
        <taxon>Chromadorea</taxon>
        <taxon>Rhabditida</taxon>
        <taxon>Spirurina</taxon>
        <taxon>Spiruromorpha</taxon>
        <taxon>Filarioidea</taxon>
        <taxon>Onchocercidae</taxon>
        <taxon>Litomosoides</taxon>
    </lineage>
</organism>
<keyword evidence="6" id="KW-0862">Zinc</keyword>
<evidence type="ECO:0000256" key="9">
    <source>
        <dbReference type="ARBA" id="ARBA00023306"/>
    </source>
</evidence>
<dbReference type="OrthoDB" id="654191at2759"/>
<dbReference type="GO" id="GO:0070531">
    <property type="term" value="C:BRCA1-A complex"/>
    <property type="evidence" value="ECO:0007669"/>
    <property type="project" value="TreeGrafter"/>
</dbReference>
<dbReference type="GO" id="GO:0031436">
    <property type="term" value="C:BRCA1-BARD1 complex"/>
    <property type="evidence" value="ECO:0007669"/>
    <property type="project" value="TreeGrafter"/>
</dbReference>
<dbReference type="GO" id="GO:0000724">
    <property type="term" value="P:double-strand break repair via homologous recombination"/>
    <property type="evidence" value="ECO:0007669"/>
    <property type="project" value="TreeGrafter"/>
</dbReference>
<evidence type="ECO:0000256" key="2">
    <source>
        <dbReference type="ARBA" id="ARBA00022723"/>
    </source>
</evidence>
<evidence type="ECO:0000256" key="5">
    <source>
        <dbReference type="ARBA" id="ARBA00022771"/>
    </source>
</evidence>
<keyword evidence="8" id="KW-0539">Nucleus</keyword>
<sequence length="180" mass="20287">MILRCGICCSTVRDPIMTTCNHAFCRACLLECFKRLSVMRCPVCNMTLNKRSCASCPLLSSLLEKYLSLAKTFKQDVLATDFAKENDFIESQIPLTQAASSLQHSPNQSRKMPRKEWESAKRHITHPQHRPVKMQRIDGIDYSNLATGIVMDAFPRISAVEHSYDAEGAVMGRSATREKC</sequence>
<dbReference type="SUPFAM" id="SSF57850">
    <property type="entry name" value="RING/U-box"/>
    <property type="match status" value="1"/>
</dbReference>
<evidence type="ECO:0000256" key="10">
    <source>
        <dbReference type="PROSITE-ProRule" id="PRU00175"/>
    </source>
</evidence>
<accession>A0A3P6TLZ5</accession>
<dbReference type="SMART" id="SM00184">
    <property type="entry name" value="RING"/>
    <property type="match status" value="1"/>
</dbReference>
<evidence type="ECO:0000259" key="11">
    <source>
        <dbReference type="PROSITE" id="PS50089"/>
    </source>
</evidence>
<keyword evidence="13" id="KW-1185">Reference proteome</keyword>
<protein>
    <recommendedName>
        <fullName evidence="11">RING-type domain-containing protein</fullName>
    </recommendedName>
</protein>
<feature type="domain" description="RING-type" evidence="11">
    <location>
        <begin position="5"/>
        <end position="45"/>
    </location>
</feature>
<evidence type="ECO:0000256" key="8">
    <source>
        <dbReference type="ARBA" id="ARBA00023242"/>
    </source>
</evidence>
<dbReference type="InterPro" id="IPR018957">
    <property type="entry name" value="Znf_C3HC4_RING-type"/>
</dbReference>
<dbReference type="InterPro" id="IPR001841">
    <property type="entry name" value="Znf_RING"/>
</dbReference>
<dbReference type="Proteomes" id="UP000277928">
    <property type="component" value="Unassembled WGS sequence"/>
</dbReference>
<gene>
    <name evidence="12" type="ORF">NLS_LOCUS4796</name>
</gene>
<evidence type="ECO:0000256" key="7">
    <source>
        <dbReference type="ARBA" id="ARBA00023204"/>
    </source>
</evidence>
<dbReference type="InterPro" id="IPR017907">
    <property type="entry name" value="Znf_RING_CS"/>
</dbReference>
<keyword evidence="2" id="KW-0479">Metal-binding</keyword>